<dbReference type="EMBL" id="JBHTJW010000003">
    <property type="protein sequence ID" value="MFD0930731.1"/>
    <property type="molecule type" value="Genomic_DNA"/>
</dbReference>
<sequence>MKKISPLKLFLGLTTLHMLATCWGFFSIGAQATTGAAFWFHVCAWLFYSFAYAVVTLIPAWLQSLLARTINRYTALLALTFSVIGILLVRSDLMIYDLYNFHFNGFIWNLVTTKGGLASLGTSDETYVAIGVSVAIVILIQQFAWWLSTRMQSFKPALLLTRPLYLVVLLAFVAQAVLYGISDVKNNGAILDSATVYPFYKRITFRSWAEKMGVQTVRHSSNHLNVDTSRIQYPLSAVTFSAVQQPPNIVILVAESLRWDRLTPEIMPHVWQFAQQGLYFKNHYSSGNGTREGLFGMFYGLYGSYWSSFLHAQQPPLLMQRVQALNYQLDLRTSALFSYPEFNKTLFASVPLAQLHEAEEKLTPWQRDQQNASEQIAFLRARDKQRPFMSFFFFESTHARYDFPEQAVIASPYLKDVNYWGMSRESLKPKIGEFKNRYTNAAHWVDQQMGRVLDELRAQGALDNTIVIITGDHGEEFLEKGFWGHNSSFVEEQTHTPMVVWMPQHAHAEIERMTSHLDISPTLLQALGAPEDSSSYSLGLSLLTTQSRPFVVVSDWHSIGVQTTDMKYRIPYLHHGVDHFVPTGPHDESLSASTQDSLMAKYQPLLLQAIQNCSRFLALHKDKAS</sequence>
<evidence type="ECO:0000313" key="5">
    <source>
        <dbReference type="Proteomes" id="UP001597106"/>
    </source>
</evidence>
<dbReference type="InterPro" id="IPR024588">
    <property type="entry name" value="YejM_N"/>
</dbReference>
<proteinExistence type="predicted"/>
<dbReference type="SUPFAM" id="SSF53649">
    <property type="entry name" value="Alkaline phosphatase-like"/>
    <property type="match status" value="1"/>
</dbReference>
<feature type="transmembrane region" description="Helical" evidence="1">
    <location>
        <begin position="7"/>
        <end position="26"/>
    </location>
</feature>
<keyword evidence="1" id="KW-0472">Membrane</keyword>
<dbReference type="PIRSF" id="PIRSF004950">
    <property type="entry name" value="Mmb_sulf_HI0842"/>
    <property type="match status" value="1"/>
</dbReference>
<keyword evidence="5" id="KW-1185">Reference proteome</keyword>
<keyword evidence="1" id="KW-0812">Transmembrane</keyword>
<evidence type="ECO:0000313" key="4">
    <source>
        <dbReference type="EMBL" id="MFD0930731.1"/>
    </source>
</evidence>
<dbReference type="CDD" id="cd16148">
    <property type="entry name" value="sulfatase_like"/>
    <property type="match status" value="1"/>
</dbReference>
<accession>A0ABW3GPN6</accession>
<organism evidence="4 5">
    <name type="scientific">Methylophilus glucosoxydans</name>
    <dbReference type="NCBI Taxonomy" id="752553"/>
    <lineage>
        <taxon>Bacteria</taxon>
        <taxon>Pseudomonadati</taxon>
        <taxon>Pseudomonadota</taxon>
        <taxon>Betaproteobacteria</taxon>
        <taxon>Nitrosomonadales</taxon>
        <taxon>Methylophilaceae</taxon>
        <taxon>Methylophilus</taxon>
    </lineage>
</organism>
<evidence type="ECO:0000259" key="2">
    <source>
        <dbReference type="Pfam" id="PF00884"/>
    </source>
</evidence>
<dbReference type="Pfam" id="PF00884">
    <property type="entry name" value="Sulfatase"/>
    <property type="match status" value="1"/>
</dbReference>
<dbReference type="PANTHER" id="PTHR43751">
    <property type="entry name" value="SULFATASE"/>
    <property type="match status" value="1"/>
</dbReference>
<dbReference type="Gene3D" id="3.40.720.10">
    <property type="entry name" value="Alkaline Phosphatase, subunit A"/>
    <property type="match status" value="1"/>
</dbReference>
<reference evidence="5" key="1">
    <citation type="journal article" date="2019" name="Int. J. Syst. Evol. Microbiol.">
        <title>The Global Catalogue of Microorganisms (GCM) 10K type strain sequencing project: providing services to taxonomists for standard genome sequencing and annotation.</title>
        <authorList>
            <consortium name="The Broad Institute Genomics Platform"/>
            <consortium name="The Broad Institute Genome Sequencing Center for Infectious Disease"/>
            <person name="Wu L."/>
            <person name="Ma J."/>
        </authorList>
    </citation>
    <scope>NUCLEOTIDE SEQUENCE [LARGE SCALE GENOMIC DNA]</scope>
    <source>
        <strain evidence="5">CCUG 59685</strain>
    </source>
</reference>
<gene>
    <name evidence="4" type="ORF">ACFQ1T_13165</name>
</gene>
<keyword evidence="1" id="KW-1133">Transmembrane helix</keyword>
<dbReference type="InterPro" id="IPR017850">
    <property type="entry name" value="Alkaline_phosphatase_core_sf"/>
</dbReference>
<feature type="domain" description="Inner membrane protein YejM N-terminal" evidence="3">
    <location>
        <begin position="39"/>
        <end position="239"/>
    </location>
</feature>
<evidence type="ECO:0000256" key="1">
    <source>
        <dbReference type="SAM" id="Phobius"/>
    </source>
</evidence>
<feature type="transmembrane region" description="Helical" evidence="1">
    <location>
        <begin position="159"/>
        <end position="181"/>
    </location>
</feature>
<dbReference type="InterPro" id="IPR012159">
    <property type="entry name" value="YejM-like"/>
</dbReference>
<dbReference type="PANTHER" id="PTHR43751:SF3">
    <property type="entry name" value="SULFATASE N-TERMINAL DOMAIN-CONTAINING PROTEIN"/>
    <property type="match status" value="1"/>
</dbReference>
<comment type="caution">
    <text evidence="4">The sequence shown here is derived from an EMBL/GenBank/DDBJ whole genome shotgun (WGS) entry which is preliminary data.</text>
</comment>
<feature type="transmembrane region" description="Helical" evidence="1">
    <location>
        <begin position="74"/>
        <end position="96"/>
    </location>
</feature>
<protein>
    <submittedName>
        <fullName evidence="4">Sulfatase-like hydrolase/transferase</fullName>
    </submittedName>
</protein>
<dbReference type="InterPro" id="IPR052701">
    <property type="entry name" value="GAG_Ulvan_Degrading_Sulfatases"/>
</dbReference>
<feature type="domain" description="Sulfatase N-terminal" evidence="2">
    <location>
        <begin position="247"/>
        <end position="528"/>
    </location>
</feature>
<name>A0ABW3GPN6_9PROT</name>
<feature type="transmembrane region" description="Helical" evidence="1">
    <location>
        <begin position="127"/>
        <end position="147"/>
    </location>
</feature>
<dbReference type="Proteomes" id="UP001597106">
    <property type="component" value="Unassembled WGS sequence"/>
</dbReference>
<dbReference type="InterPro" id="IPR000917">
    <property type="entry name" value="Sulfatase_N"/>
</dbReference>
<feature type="transmembrane region" description="Helical" evidence="1">
    <location>
        <begin position="38"/>
        <end position="62"/>
    </location>
</feature>
<dbReference type="RefSeq" id="WP_379077534.1">
    <property type="nucleotide sequence ID" value="NZ_JBHTJW010000003.1"/>
</dbReference>
<evidence type="ECO:0000259" key="3">
    <source>
        <dbReference type="Pfam" id="PF11893"/>
    </source>
</evidence>
<dbReference type="Pfam" id="PF11893">
    <property type="entry name" value="DUF3413"/>
    <property type="match status" value="1"/>
</dbReference>